<keyword evidence="1" id="KW-0472">Membrane</keyword>
<gene>
    <name evidence="2" type="ORF">BJ878DRAFT_124627</name>
</gene>
<evidence type="ECO:0000313" key="3">
    <source>
        <dbReference type="Proteomes" id="UP000887226"/>
    </source>
</evidence>
<keyword evidence="3" id="KW-1185">Reference proteome</keyword>
<comment type="caution">
    <text evidence="2">The sequence shown here is derived from an EMBL/GenBank/DDBJ whole genome shotgun (WGS) entry which is preliminary data.</text>
</comment>
<dbReference type="EMBL" id="MU253988">
    <property type="protein sequence ID" value="KAG9243311.1"/>
    <property type="molecule type" value="Genomic_DNA"/>
</dbReference>
<evidence type="ECO:0000256" key="1">
    <source>
        <dbReference type="SAM" id="Phobius"/>
    </source>
</evidence>
<keyword evidence="1" id="KW-0812">Transmembrane</keyword>
<evidence type="ECO:0000313" key="2">
    <source>
        <dbReference type="EMBL" id="KAG9243311.1"/>
    </source>
</evidence>
<accession>A0A9P7Z135</accession>
<feature type="transmembrane region" description="Helical" evidence="1">
    <location>
        <begin position="73"/>
        <end position="91"/>
    </location>
</feature>
<proteinExistence type="predicted"/>
<dbReference type="Proteomes" id="UP000887226">
    <property type="component" value="Unassembled WGS sequence"/>
</dbReference>
<protein>
    <submittedName>
        <fullName evidence="2">Uncharacterized protein</fullName>
    </submittedName>
</protein>
<keyword evidence="1" id="KW-1133">Transmembrane helix</keyword>
<sequence>MHVKQMRNNLPTLHHPLTLVSSLVKSPSYEVLGDKIKRSGYKSGNERVDSDSTEMTPLLTNKSAVSSARNMRIFHLFFLLYLVTLVTAQLLPSNSEHATRPVYPGGCEIVSGNKTTHYITVGHKQYCTTVGSKCSTTQNCRSIAQNKPTRLYASNQGAKFA</sequence>
<dbReference type="AlphaFoldDB" id="A0A9P7Z135"/>
<organism evidence="2 3">
    <name type="scientific">Calycina marina</name>
    <dbReference type="NCBI Taxonomy" id="1763456"/>
    <lineage>
        <taxon>Eukaryota</taxon>
        <taxon>Fungi</taxon>
        <taxon>Dikarya</taxon>
        <taxon>Ascomycota</taxon>
        <taxon>Pezizomycotina</taxon>
        <taxon>Leotiomycetes</taxon>
        <taxon>Helotiales</taxon>
        <taxon>Pezizellaceae</taxon>
        <taxon>Calycina</taxon>
    </lineage>
</organism>
<name>A0A9P7Z135_9HELO</name>
<reference evidence="2" key="1">
    <citation type="journal article" date="2021" name="IMA Fungus">
        <title>Genomic characterization of three marine fungi, including Emericellopsis atlantica sp. nov. with signatures of a generalist lifestyle and marine biomass degradation.</title>
        <authorList>
            <person name="Hagestad O.C."/>
            <person name="Hou L."/>
            <person name="Andersen J.H."/>
            <person name="Hansen E.H."/>
            <person name="Altermark B."/>
            <person name="Li C."/>
            <person name="Kuhnert E."/>
            <person name="Cox R.J."/>
            <person name="Crous P.W."/>
            <person name="Spatafora J.W."/>
            <person name="Lail K."/>
            <person name="Amirebrahimi M."/>
            <person name="Lipzen A."/>
            <person name="Pangilinan J."/>
            <person name="Andreopoulos W."/>
            <person name="Hayes R.D."/>
            <person name="Ng V."/>
            <person name="Grigoriev I.V."/>
            <person name="Jackson S.A."/>
            <person name="Sutton T.D.S."/>
            <person name="Dobson A.D.W."/>
            <person name="Rama T."/>
        </authorList>
    </citation>
    <scope>NUCLEOTIDE SEQUENCE</scope>
    <source>
        <strain evidence="2">TRa3180A</strain>
    </source>
</reference>